<keyword evidence="6" id="KW-1185">Reference proteome</keyword>
<dbReference type="Proteomes" id="UP000654075">
    <property type="component" value="Unassembled WGS sequence"/>
</dbReference>
<reference evidence="4" key="1">
    <citation type="submission" date="2021-02" db="EMBL/GenBank/DDBJ databases">
        <authorList>
            <person name="Dougan E. K."/>
            <person name="Rhodes N."/>
            <person name="Thang M."/>
            <person name="Chan C."/>
        </authorList>
    </citation>
    <scope>NUCLEOTIDE SEQUENCE</scope>
</reference>
<dbReference type="EMBL" id="CAJNNV010031677">
    <property type="protein sequence ID" value="CAE8637321.1"/>
    <property type="molecule type" value="Genomic_DNA"/>
</dbReference>
<proteinExistence type="predicted"/>
<accession>A0A813LML1</accession>
<evidence type="ECO:0000313" key="6">
    <source>
        <dbReference type="Proteomes" id="UP000654075"/>
    </source>
</evidence>
<dbReference type="Proteomes" id="UP000626109">
    <property type="component" value="Unassembled WGS sequence"/>
</dbReference>
<dbReference type="EMBL" id="CAJNNW010036630">
    <property type="protein sequence ID" value="CAE8736176.1"/>
    <property type="molecule type" value="Genomic_DNA"/>
</dbReference>
<sequence length="238" mass="25412">MADNVSRSFKARRRVHLSVCCCVAAVTTSRGLATTSFRGAVFPARVVRPPPGRHFRGPSRWNAPGLRTVATLASCAPFRRAPQACHQGGAGEEARLTSTRRAQPEDSELTPGDSPATGDAGRVIGACLALFLLVGAVCAGSSAWDGIYFYASRSTSSSSISGGQVAMEGSDSMLTNIPRRYLAPGDQGEVKPPEMPDKPALFEISLDFDLSRLLDPLLDSELFDKLLDSKLLDGFFHP</sequence>
<dbReference type="AlphaFoldDB" id="A0A813LML1"/>
<dbReference type="EMBL" id="CAJNNV010030524">
    <property type="protein sequence ID" value="CAE8632795.1"/>
    <property type="molecule type" value="Genomic_DNA"/>
</dbReference>
<comment type="caution">
    <text evidence="4">The sequence shown here is derived from an EMBL/GenBank/DDBJ whole genome shotgun (WGS) entry which is preliminary data.</text>
</comment>
<evidence type="ECO:0000313" key="2">
    <source>
        <dbReference type="EMBL" id="CAE8632795.1"/>
    </source>
</evidence>
<organism evidence="4 5">
    <name type="scientific">Polarella glacialis</name>
    <name type="common">Dinoflagellate</name>
    <dbReference type="NCBI Taxonomy" id="89957"/>
    <lineage>
        <taxon>Eukaryota</taxon>
        <taxon>Sar</taxon>
        <taxon>Alveolata</taxon>
        <taxon>Dinophyceae</taxon>
        <taxon>Suessiales</taxon>
        <taxon>Suessiaceae</taxon>
        <taxon>Polarella</taxon>
    </lineage>
</organism>
<gene>
    <name evidence="2" type="ORF">PGLA1383_LOCUS48725</name>
    <name evidence="3" type="ORF">PGLA1383_LOCUS52689</name>
    <name evidence="4" type="ORF">PGLA2088_LOCUS48201</name>
</gene>
<evidence type="ECO:0000313" key="5">
    <source>
        <dbReference type="Proteomes" id="UP000626109"/>
    </source>
</evidence>
<name>A0A813LML1_POLGL</name>
<feature type="region of interest" description="Disordered" evidence="1">
    <location>
        <begin position="83"/>
        <end position="117"/>
    </location>
</feature>
<evidence type="ECO:0000313" key="4">
    <source>
        <dbReference type="EMBL" id="CAE8736176.1"/>
    </source>
</evidence>
<protein>
    <submittedName>
        <fullName evidence="4">Uncharacterized protein</fullName>
    </submittedName>
</protein>
<evidence type="ECO:0000256" key="1">
    <source>
        <dbReference type="SAM" id="MobiDB-lite"/>
    </source>
</evidence>
<evidence type="ECO:0000313" key="3">
    <source>
        <dbReference type="EMBL" id="CAE8637321.1"/>
    </source>
</evidence>